<name>A0A2A2GEI0_9BACT</name>
<dbReference type="Gene3D" id="2.60.40.3620">
    <property type="match status" value="2"/>
</dbReference>
<dbReference type="EMBL" id="NSKE01000001">
    <property type="protein sequence ID" value="PAU95620.1"/>
    <property type="molecule type" value="Genomic_DNA"/>
</dbReference>
<dbReference type="AlphaFoldDB" id="A0A2A2GEI0"/>
<gene>
    <name evidence="2" type="ORF">CK503_00725</name>
</gene>
<proteinExistence type="predicted"/>
<dbReference type="GO" id="GO:2001070">
    <property type="term" value="F:starch binding"/>
    <property type="evidence" value="ECO:0007669"/>
    <property type="project" value="InterPro"/>
</dbReference>
<dbReference type="PROSITE" id="PS51257">
    <property type="entry name" value="PROKAR_LIPOPROTEIN"/>
    <property type="match status" value="1"/>
</dbReference>
<dbReference type="GO" id="GO:0019867">
    <property type="term" value="C:outer membrane"/>
    <property type="evidence" value="ECO:0007669"/>
    <property type="project" value="InterPro"/>
</dbReference>
<sequence length="356" mass="37885">MKNLTIILSILGLFTFVSCDKGELGPVANTTDPGSPSITAPESGQSYTLLEDNAADTLMTMEWTAPDYGVSTVTTYAIQLDTTQGGNFANPMQLATTNQTSWSITVQNMNITLLGANLPADQETSLDLRVVATIADSVEEQVSEPISLGFTPYSLCQFCPAIYVPGGYQSGSGYGSDWTPGDAPALGSVSGGDIYEGYVYFSSGAGFKLTGTNTGWDSNWGTPDNSGTLEFDGGNISIGQAGYYQIYADIPNLSYSLVRTEWGIIGTATADDWNSDQDMTFDSSSKTWSITTDLTSGALKFRANDAWDINYGPANADALQGDLIQTDGAINIPEAGNYTIEIDLNGTNYTYTVTQN</sequence>
<dbReference type="Pfam" id="PF14292">
    <property type="entry name" value="SusE"/>
    <property type="match status" value="1"/>
</dbReference>
<dbReference type="Proteomes" id="UP000218831">
    <property type="component" value="Unassembled WGS sequence"/>
</dbReference>
<evidence type="ECO:0000313" key="2">
    <source>
        <dbReference type="EMBL" id="PAU95620.1"/>
    </source>
</evidence>
<keyword evidence="3" id="KW-1185">Reference proteome</keyword>
<evidence type="ECO:0000259" key="1">
    <source>
        <dbReference type="Pfam" id="PF14292"/>
    </source>
</evidence>
<dbReference type="CDD" id="cd12967">
    <property type="entry name" value="CBM_SusE-F_like_u1"/>
    <property type="match status" value="1"/>
</dbReference>
<dbReference type="OrthoDB" id="975117at2"/>
<dbReference type="InterPro" id="IPR025970">
    <property type="entry name" value="SusE"/>
</dbReference>
<organism evidence="2 3">
    <name type="scientific">Fodinibius salipaludis</name>
    <dbReference type="NCBI Taxonomy" id="2032627"/>
    <lineage>
        <taxon>Bacteria</taxon>
        <taxon>Pseudomonadati</taxon>
        <taxon>Balneolota</taxon>
        <taxon>Balneolia</taxon>
        <taxon>Balneolales</taxon>
        <taxon>Balneolaceae</taxon>
        <taxon>Fodinibius</taxon>
    </lineage>
</organism>
<protein>
    <recommendedName>
        <fullName evidence="1">SusE outer membrane protein domain-containing protein</fullName>
    </recommendedName>
</protein>
<dbReference type="RefSeq" id="WP_095604865.1">
    <property type="nucleotide sequence ID" value="NZ_NSKE01000001.1"/>
</dbReference>
<comment type="caution">
    <text evidence="2">The sequence shown here is derived from an EMBL/GenBank/DDBJ whole genome shotgun (WGS) entry which is preliminary data.</text>
</comment>
<reference evidence="2 3" key="1">
    <citation type="submission" date="2017-08" db="EMBL/GenBank/DDBJ databases">
        <title>Aliifodinibius alkalisoli sp. nov., isolated from saline alkaline soil.</title>
        <authorList>
            <person name="Liu D."/>
            <person name="Zhang G."/>
        </authorList>
    </citation>
    <scope>NUCLEOTIDE SEQUENCE [LARGE SCALE GENOMIC DNA]</scope>
    <source>
        <strain evidence="2 3">WN023</strain>
    </source>
</reference>
<accession>A0A2A2GEI0</accession>
<evidence type="ECO:0000313" key="3">
    <source>
        <dbReference type="Proteomes" id="UP000218831"/>
    </source>
</evidence>
<feature type="domain" description="SusE outer membrane protein" evidence="1">
    <location>
        <begin position="30"/>
        <end position="130"/>
    </location>
</feature>